<proteinExistence type="predicted"/>
<accession>A0A6G1I952</accession>
<protein>
    <submittedName>
        <fullName evidence="2">Uncharacterized protein</fullName>
    </submittedName>
</protein>
<feature type="compositionally biased region" description="Low complexity" evidence="1">
    <location>
        <begin position="55"/>
        <end position="69"/>
    </location>
</feature>
<sequence length="104" mass="10818">MSTPSRSSTPHRSYLTLRVHMSGTRSPIASITPRPFARTPLGTQAFHPANQPTTPARGSASGHAPPASAFELPSPASSLGQTRERRESGGSNCGTTSRLCAASC</sequence>
<name>A0A6G1I952_9PEZI</name>
<feature type="compositionally biased region" description="Polar residues" evidence="1">
    <location>
        <begin position="89"/>
        <end position="98"/>
    </location>
</feature>
<evidence type="ECO:0000256" key="1">
    <source>
        <dbReference type="SAM" id="MobiDB-lite"/>
    </source>
</evidence>
<evidence type="ECO:0000313" key="2">
    <source>
        <dbReference type="EMBL" id="KAF2404704.1"/>
    </source>
</evidence>
<dbReference type="AlphaFoldDB" id="A0A6G1I952"/>
<reference evidence="2" key="1">
    <citation type="journal article" date="2020" name="Stud. Mycol.">
        <title>101 Dothideomycetes genomes: a test case for predicting lifestyles and emergence of pathogens.</title>
        <authorList>
            <person name="Haridas S."/>
            <person name="Albert R."/>
            <person name="Binder M."/>
            <person name="Bloem J."/>
            <person name="Labutti K."/>
            <person name="Salamov A."/>
            <person name="Andreopoulos B."/>
            <person name="Baker S."/>
            <person name="Barry K."/>
            <person name="Bills G."/>
            <person name="Bluhm B."/>
            <person name="Cannon C."/>
            <person name="Castanera R."/>
            <person name="Culley D."/>
            <person name="Daum C."/>
            <person name="Ezra D."/>
            <person name="Gonzalez J."/>
            <person name="Henrissat B."/>
            <person name="Kuo A."/>
            <person name="Liang C."/>
            <person name="Lipzen A."/>
            <person name="Lutzoni F."/>
            <person name="Magnuson J."/>
            <person name="Mondo S."/>
            <person name="Nolan M."/>
            <person name="Ohm R."/>
            <person name="Pangilinan J."/>
            <person name="Park H.-J."/>
            <person name="Ramirez L."/>
            <person name="Alfaro M."/>
            <person name="Sun H."/>
            <person name="Tritt A."/>
            <person name="Yoshinaga Y."/>
            <person name="Zwiers L.-H."/>
            <person name="Turgeon B."/>
            <person name="Goodwin S."/>
            <person name="Spatafora J."/>
            <person name="Crous P."/>
            <person name="Grigoriev I."/>
        </authorList>
    </citation>
    <scope>NUCLEOTIDE SEQUENCE</scope>
    <source>
        <strain evidence="2">CBS 262.69</strain>
    </source>
</reference>
<dbReference type="EMBL" id="ML996688">
    <property type="protein sequence ID" value="KAF2404704.1"/>
    <property type="molecule type" value="Genomic_DNA"/>
</dbReference>
<organism evidence="2 3">
    <name type="scientific">Trichodelitschia bisporula</name>
    <dbReference type="NCBI Taxonomy" id="703511"/>
    <lineage>
        <taxon>Eukaryota</taxon>
        <taxon>Fungi</taxon>
        <taxon>Dikarya</taxon>
        <taxon>Ascomycota</taxon>
        <taxon>Pezizomycotina</taxon>
        <taxon>Dothideomycetes</taxon>
        <taxon>Dothideomycetes incertae sedis</taxon>
        <taxon>Phaeotrichales</taxon>
        <taxon>Phaeotrichaceae</taxon>
        <taxon>Trichodelitschia</taxon>
    </lineage>
</organism>
<feature type="compositionally biased region" description="Low complexity" evidence="1">
    <location>
        <begin position="1"/>
        <end position="13"/>
    </location>
</feature>
<evidence type="ECO:0000313" key="3">
    <source>
        <dbReference type="Proteomes" id="UP000799640"/>
    </source>
</evidence>
<keyword evidence="3" id="KW-1185">Reference proteome</keyword>
<feature type="region of interest" description="Disordered" evidence="1">
    <location>
        <begin position="1"/>
        <end position="104"/>
    </location>
</feature>
<gene>
    <name evidence="2" type="ORF">EJ06DRAFT_526779</name>
</gene>
<dbReference type="Proteomes" id="UP000799640">
    <property type="component" value="Unassembled WGS sequence"/>
</dbReference>